<keyword evidence="4" id="KW-0663">Pyridoxal phosphate</keyword>
<evidence type="ECO:0008006" key="10">
    <source>
        <dbReference type="Google" id="ProtNLM"/>
    </source>
</evidence>
<protein>
    <recommendedName>
        <fullName evidence="10">Orn/Lys/Arg decarboxylases family 1 pyridoxal-P attachment site domain-containing protein</fullName>
    </recommendedName>
</protein>
<dbReference type="OrthoDB" id="5978656at2759"/>
<dbReference type="GO" id="GO:0016831">
    <property type="term" value="F:carboxy-lyase activity"/>
    <property type="evidence" value="ECO:0007669"/>
    <property type="project" value="UniProtKB-KW"/>
</dbReference>
<dbReference type="PANTHER" id="PTHR43277:SF4">
    <property type="entry name" value="ARGININE DECARBOXYLASE"/>
    <property type="match status" value="1"/>
</dbReference>
<organism evidence="8 9">
    <name type="scientific">Acer yangbiense</name>
    <dbReference type="NCBI Taxonomy" id="1000413"/>
    <lineage>
        <taxon>Eukaryota</taxon>
        <taxon>Viridiplantae</taxon>
        <taxon>Streptophyta</taxon>
        <taxon>Embryophyta</taxon>
        <taxon>Tracheophyta</taxon>
        <taxon>Spermatophyta</taxon>
        <taxon>Magnoliopsida</taxon>
        <taxon>eudicotyledons</taxon>
        <taxon>Gunneridae</taxon>
        <taxon>Pentapetalae</taxon>
        <taxon>rosids</taxon>
        <taxon>malvids</taxon>
        <taxon>Sapindales</taxon>
        <taxon>Sapindaceae</taxon>
        <taxon>Hippocastanoideae</taxon>
        <taxon>Acereae</taxon>
        <taxon>Acer</taxon>
    </lineage>
</organism>
<dbReference type="InterPro" id="IPR015421">
    <property type="entry name" value="PyrdxlP-dep_Trfase_major"/>
</dbReference>
<keyword evidence="9" id="KW-1185">Reference proteome</keyword>
<sequence length="447" mass="48500">MVNALKASGKLNAAGFHFPGHNRGRAAPYSLTEIIGLEPFIHDFNCFPEIGFQFSPQGPISEAQKLAAKLFGALETWFLVGGTTCGIQAAIMATCSPGDYLILPRNSHKSAISALVLSGAIPKYSIPQYNYDWDIASGLLPSQELEKEGQKAGGVFVTSPTYHGVCSKLSEISEVCHNHGIPLIVDEAHGAHFGFHPQLPYSALQQGADLVVQSTHKVLCSLTQSSMLHLSTKSNVDRERISRYLNLDSSSSFPNFPTRDPLRLTLGFWQLGLSGYQVNEILHNDLMVICELVGSRSMTFAFTLGTCREHIQRLVSAIQHVSSINFISLSGGGKLFVVDNEINDSVTGPLLGDIKMGLNPRDAFFSSKRKVSIEESLGKICGELICAYPPGIPLMFPSEIITHSVLDYLVRIAGRIREANFQYPSLSATVIDGASDPSLSSIVICDV</sequence>
<gene>
    <name evidence="8" type="ORF">EZV62_023532</name>
</gene>
<dbReference type="Gene3D" id="3.40.640.10">
    <property type="entry name" value="Type I PLP-dependent aspartate aminotransferase-like (Major domain)"/>
    <property type="match status" value="1"/>
</dbReference>
<evidence type="ECO:0000256" key="2">
    <source>
        <dbReference type="ARBA" id="ARBA00010671"/>
    </source>
</evidence>
<dbReference type="SUPFAM" id="SSF55904">
    <property type="entry name" value="Ornithine decarboxylase C-terminal domain"/>
    <property type="match status" value="1"/>
</dbReference>
<dbReference type="InterPro" id="IPR015424">
    <property type="entry name" value="PyrdxlP-dep_Trfase"/>
</dbReference>
<evidence type="ECO:0000313" key="8">
    <source>
        <dbReference type="EMBL" id="TXG51008.1"/>
    </source>
</evidence>
<dbReference type="Pfam" id="PF01276">
    <property type="entry name" value="OKR_DC_1"/>
    <property type="match status" value="1"/>
</dbReference>
<feature type="domain" description="Orn/Lys/Arg decarboxylases family 1 pyridoxal-P attachment site" evidence="6">
    <location>
        <begin position="3"/>
        <end position="252"/>
    </location>
</feature>
<dbReference type="Gene3D" id="3.90.100.10">
    <property type="entry name" value="Orn/Lys/Arg decarboxylase, C-terminal domain"/>
    <property type="match status" value="1"/>
</dbReference>
<evidence type="ECO:0000256" key="3">
    <source>
        <dbReference type="ARBA" id="ARBA00022793"/>
    </source>
</evidence>
<name>A0A5C7H201_9ROSI</name>
<reference evidence="9" key="1">
    <citation type="journal article" date="2019" name="Gigascience">
        <title>De novo genome assembly of the endangered Acer yangbiense, a plant species with extremely small populations endemic to Yunnan Province, China.</title>
        <authorList>
            <person name="Yang J."/>
            <person name="Wariss H.M."/>
            <person name="Tao L."/>
            <person name="Zhang R."/>
            <person name="Yun Q."/>
            <person name="Hollingsworth P."/>
            <person name="Dao Z."/>
            <person name="Luo G."/>
            <person name="Guo H."/>
            <person name="Ma Y."/>
            <person name="Sun W."/>
        </authorList>
    </citation>
    <scope>NUCLEOTIDE SEQUENCE [LARGE SCALE GENOMIC DNA]</scope>
    <source>
        <strain evidence="9">cv. Malutang</strain>
    </source>
</reference>
<evidence type="ECO:0000256" key="1">
    <source>
        <dbReference type="ARBA" id="ARBA00001933"/>
    </source>
</evidence>
<dbReference type="EMBL" id="VAHF01000011">
    <property type="protein sequence ID" value="TXG51008.1"/>
    <property type="molecule type" value="Genomic_DNA"/>
</dbReference>
<dbReference type="InterPro" id="IPR036633">
    <property type="entry name" value="Prn/Lys/Arg_de-COase_C_sf"/>
</dbReference>
<dbReference type="AlphaFoldDB" id="A0A5C7H201"/>
<dbReference type="SUPFAM" id="SSF53383">
    <property type="entry name" value="PLP-dependent transferases"/>
    <property type="match status" value="1"/>
</dbReference>
<evidence type="ECO:0000259" key="7">
    <source>
        <dbReference type="Pfam" id="PF03711"/>
    </source>
</evidence>
<dbReference type="InterPro" id="IPR000310">
    <property type="entry name" value="Orn/Lys/Arg_deCO2ase_major_dom"/>
</dbReference>
<evidence type="ECO:0000259" key="6">
    <source>
        <dbReference type="Pfam" id="PF01276"/>
    </source>
</evidence>
<comment type="caution">
    <text evidence="8">The sequence shown here is derived from an EMBL/GenBank/DDBJ whole genome shotgun (WGS) entry which is preliminary data.</text>
</comment>
<keyword evidence="5" id="KW-0456">Lyase</keyword>
<dbReference type="InterPro" id="IPR052357">
    <property type="entry name" value="Orn_Lys_Arg_decarboxylase-I"/>
</dbReference>
<dbReference type="Pfam" id="PF03711">
    <property type="entry name" value="OKR_DC_1_C"/>
    <property type="match status" value="1"/>
</dbReference>
<dbReference type="PANTHER" id="PTHR43277">
    <property type="entry name" value="ARGININE DECARBOXYLASE"/>
    <property type="match status" value="1"/>
</dbReference>
<comment type="similarity">
    <text evidence="2">Belongs to the Orn/Lys/Arg decarboxylase class-I family.</text>
</comment>
<proteinExistence type="inferred from homology"/>
<feature type="domain" description="Orn/Lys/Arg decarboxylase C-terminal" evidence="7">
    <location>
        <begin position="356"/>
        <end position="412"/>
    </location>
</feature>
<evidence type="ECO:0000256" key="5">
    <source>
        <dbReference type="ARBA" id="ARBA00023239"/>
    </source>
</evidence>
<dbReference type="InterPro" id="IPR008286">
    <property type="entry name" value="Prn/Lys/Arg_de-COase_C"/>
</dbReference>
<keyword evidence="3" id="KW-0210">Decarboxylase</keyword>
<accession>A0A5C7H201</accession>
<evidence type="ECO:0000256" key="4">
    <source>
        <dbReference type="ARBA" id="ARBA00022898"/>
    </source>
</evidence>
<dbReference type="Proteomes" id="UP000323000">
    <property type="component" value="Chromosome 11"/>
</dbReference>
<evidence type="ECO:0000313" key="9">
    <source>
        <dbReference type="Proteomes" id="UP000323000"/>
    </source>
</evidence>
<comment type="cofactor">
    <cofactor evidence="1">
        <name>pyridoxal 5'-phosphate</name>
        <dbReference type="ChEBI" id="CHEBI:597326"/>
    </cofactor>
</comment>